<proteinExistence type="predicted"/>
<reference evidence="1" key="1">
    <citation type="submission" date="2024-09" db="EMBL/GenBank/DDBJ databases">
        <title>Black Yeasts Isolated from many extreme environments.</title>
        <authorList>
            <person name="Coleine C."/>
            <person name="Stajich J.E."/>
            <person name="Selbmann L."/>
        </authorList>
    </citation>
    <scope>NUCLEOTIDE SEQUENCE</scope>
    <source>
        <strain evidence="1">CCFEE 5737</strain>
    </source>
</reference>
<dbReference type="Proteomes" id="UP001186974">
    <property type="component" value="Unassembled WGS sequence"/>
</dbReference>
<evidence type="ECO:0000313" key="1">
    <source>
        <dbReference type="EMBL" id="KAK3044740.1"/>
    </source>
</evidence>
<feature type="non-terminal residue" evidence="1">
    <location>
        <position position="252"/>
    </location>
</feature>
<dbReference type="EMBL" id="JAWDJW010011535">
    <property type="protein sequence ID" value="KAK3044740.1"/>
    <property type="molecule type" value="Genomic_DNA"/>
</dbReference>
<accession>A0ACC3CTY8</accession>
<keyword evidence="2" id="KW-1185">Reference proteome</keyword>
<sequence>MLANGTQTIDNPLYSYKFKDTEPLYWFPVSKPWGQLFVIWQNTLRWPTSNSSADAQSQEDKVRQYMDSFQAQARDTLYILLTQYNTFNNFSNEAWQRENNVQGYASIEGLHDNVHSAVGGQNWGHMSVIDVSAFDPMFWQLTPSSNIDRAYALWQTLHPDGFVEPAKQMYPTFSTQAGETLDSKSPLKPFHSDASGTFWTSDSARDFKTFSYTYPELLGSNNQSVNLSALRTTINHLYGKKATGVNLRARDV</sequence>
<protein>
    <submittedName>
        <fullName evidence="1">Uncharacterized protein</fullName>
    </submittedName>
</protein>
<gene>
    <name evidence="1" type="ORF">LTS18_000484</name>
</gene>
<name>A0ACC3CTY8_9PEZI</name>
<evidence type="ECO:0000313" key="2">
    <source>
        <dbReference type="Proteomes" id="UP001186974"/>
    </source>
</evidence>
<comment type="caution">
    <text evidence="1">The sequence shown here is derived from an EMBL/GenBank/DDBJ whole genome shotgun (WGS) entry which is preliminary data.</text>
</comment>
<organism evidence="1 2">
    <name type="scientific">Coniosporium uncinatum</name>
    <dbReference type="NCBI Taxonomy" id="93489"/>
    <lineage>
        <taxon>Eukaryota</taxon>
        <taxon>Fungi</taxon>
        <taxon>Dikarya</taxon>
        <taxon>Ascomycota</taxon>
        <taxon>Pezizomycotina</taxon>
        <taxon>Dothideomycetes</taxon>
        <taxon>Dothideomycetes incertae sedis</taxon>
        <taxon>Coniosporium</taxon>
    </lineage>
</organism>